<comment type="cofactor">
    <cofactor evidence="1 10">
        <name>FAD</name>
        <dbReference type="ChEBI" id="CHEBI:57692"/>
    </cofactor>
</comment>
<evidence type="ECO:0000313" key="15">
    <source>
        <dbReference type="EMBL" id="PCI81188.1"/>
    </source>
</evidence>
<dbReference type="InterPro" id="IPR013786">
    <property type="entry name" value="AcylCoA_DH/ox_N"/>
</dbReference>
<evidence type="ECO:0000256" key="8">
    <source>
        <dbReference type="ARBA" id="ARBA00066694"/>
    </source>
</evidence>
<feature type="domain" description="Acyl-CoA dehydrogenase/oxidase N-terminal" evidence="13">
    <location>
        <begin position="80"/>
        <end position="157"/>
    </location>
</feature>
<dbReference type="Pfam" id="PF00441">
    <property type="entry name" value="Acyl-CoA_dh_1"/>
    <property type="match status" value="1"/>
</dbReference>
<feature type="domain" description="Acyl-CoA oxidase/dehydrogenase middle" evidence="12">
    <location>
        <begin position="163"/>
        <end position="273"/>
    </location>
</feature>
<dbReference type="Pfam" id="PF02770">
    <property type="entry name" value="Acyl-CoA_dh_M"/>
    <property type="match status" value="1"/>
</dbReference>
<dbReference type="Pfam" id="PF02771">
    <property type="entry name" value="Acyl-CoA_dh_N"/>
    <property type="match status" value="1"/>
</dbReference>
<evidence type="ECO:0000256" key="6">
    <source>
        <dbReference type="ARBA" id="ARBA00051388"/>
    </source>
</evidence>
<accession>A0A2A4XEX3</accession>
<evidence type="ECO:0000313" key="16">
    <source>
        <dbReference type="Proteomes" id="UP000218767"/>
    </source>
</evidence>
<dbReference type="EMBL" id="NVUL01000006">
    <property type="protein sequence ID" value="PCI81188.1"/>
    <property type="molecule type" value="Genomic_DNA"/>
</dbReference>
<dbReference type="PANTHER" id="PTHR42803:SF1">
    <property type="entry name" value="BROAD-SPECIFICITY LINEAR ACYL-COA DEHYDROGENASE FADE5"/>
    <property type="match status" value="1"/>
</dbReference>
<dbReference type="SUPFAM" id="SSF47203">
    <property type="entry name" value="Acyl-CoA dehydrogenase C-terminal domain-like"/>
    <property type="match status" value="1"/>
</dbReference>
<evidence type="ECO:0000256" key="1">
    <source>
        <dbReference type="ARBA" id="ARBA00001974"/>
    </source>
</evidence>
<dbReference type="InterPro" id="IPR037069">
    <property type="entry name" value="AcylCoA_DH/ox_N_sf"/>
</dbReference>
<evidence type="ECO:0000259" key="11">
    <source>
        <dbReference type="Pfam" id="PF00441"/>
    </source>
</evidence>
<evidence type="ECO:0000256" key="5">
    <source>
        <dbReference type="ARBA" id="ARBA00023002"/>
    </source>
</evidence>
<evidence type="ECO:0000256" key="7">
    <source>
        <dbReference type="ARBA" id="ARBA00058683"/>
    </source>
</evidence>
<comment type="caution">
    <text evidence="15">The sequence shown here is derived from an EMBL/GenBank/DDBJ whole genome shotgun (WGS) entry which is preliminary data.</text>
</comment>
<dbReference type="Proteomes" id="UP000218767">
    <property type="component" value="Unassembled WGS sequence"/>
</dbReference>
<dbReference type="InterPro" id="IPR025878">
    <property type="entry name" value="Acyl-CoA_dh-like_C_dom"/>
</dbReference>
<evidence type="ECO:0000259" key="13">
    <source>
        <dbReference type="Pfam" id="PF02771"/>
    </source>
</evidence>
<reference evidence="16" key="1">
    <citation type="submission" date="2017-08" db="EMBL/GenBank/DDBJ databases">
        <title>A dynamic microbial community with high functional redundancy inhabits the cold, oxic subseafloor aquifer.</title>
        <authorList>
            <person name="Tully B.J."/>
            <person name="Wheat C.G."/>
            <person name="Glazer B.T."/>
            <person name="Huber J.A."/>
        </authorList>
    </citation>
    <scope>NUCLEOTIDE SEQUENCE [LARGE SCALE GENOMIC DNA]</scope>
</reference>
<dbReference type="GO" id="GO:0016627">
    <property type="term" value="F:oxidoreductase activity, acting on the CH-CH group of donors"/>
    <property type="evidence" value="ECO:0007669"/>
    <property type="project" value="InterPro"/>
</dbReference>
<gene>
    <name evidence="15" type="ORF">COB20_02160</name>
</gene>
<comment type="catalytic activity">
    <reaction evidence="6">
        <text>3-(methylsulfanyl)propanoyl-CoA + oxidized [electron-transfer flavoprotein] + H(+) = 3-(methylsulfanyl)acryloyl-CoA + reduced [electron-transfer flavoprotein]</text>
        <dbReference type="Rhea" id="RHEA:52612"/>
        <dbReference type="Rhea" id="RHEA-COMP:10685"/>
        <dbReference type="Rhea" id="RHEA-COMP:10686"/>
        <dbReference type="ChEBI" id="CHEBI:15378"/>
        <dbReference type="ChEBI" id="CHEBI:57692"/>
        <dbReference type="ChEBI" id="CHEBI:58307"/>
        <dbReference type="ChEBI" id="CHEBI:82815"/>
        <dbReference type="ChEBI" id="CHEBI:84994"/>
        <dbReference type="EC" id="1.3.99.41"/>
    </reaction>
    <physiologicalReaction direction="left-to-right" evidence="6">
        <dbReference type="Rhea" id="RHEA:52613"/>
    </physiologicalReaction>
</comment>
<name>A0A2A4XEX3_9GAMM</name>
<proteinExistence type="inferred from homology"/>
<dbReference type="AlphaFoldDB" id="A0A2A4XEX3"/>
<evidence type="ECO:0000256" key="3">
    <source>
        <dbReference type="ARBA" id="ARBA00022630"/>
    </source>
</evidence>
<dbReference type="InterPro" id="IPR052166">
    <property type="entry name" value="Diverse_Acyl-CoA_DH"/>
</dbReference>
<feature type="domain" description="Acetyl-CoA dehydrogenase-like C-terminal" evidence="14">
    <location>
        <begin position="470"/>
        <end position="593"/>
    </location>
</feature>
<keyword evidence="5 10" id="KW-0560">Oxidoreductase</keyword>
<feature type="domain" description="Acyl-CoA dehydrogenase/oxidase C-terminal" evidence="11">
    <location>
        <begin position="283"/>
        <end position="452"/>
    </location>
</feature>
<evidence type="ECO:0000256" key="9">
    <source>
        <dbReference type="ARBA" id="ARBA00069043"/>
    </source>
</evidence>
<dbReference type="InterPro" id="IPR036250">
    <property type="entry name" value="AcylCo_DH-like_C"/>
</dbReference>
<dbReference type="Gene3D" id="1.10.540.10">
    <property type="entry name" value="Acyl-CoA dehydrogenase/oxidase, N-terminal domain"/>
    <property type="match status" value="1"/>
</dbReference>
<evidence type="ECO:0000256" key="10">
    <source>
        <dbReference type="RuleBase" id="RU362125"/>
    </source>
</evidence>
<keyword evidence="4 10" id="KW-0274">FAD</keyword>
<evidence type="ECO:0000256" key="4">
    <source>
        <dbReference type="ARBA" id="ARBA00022827"/>
    </source>
</evidence>
<dbReference type="FunFam" id="2.40.110.10:FF:000031">
    <property type="entry name" value="Acyl-CoA dehydrogenase, putative"/>
    <property type="match status" value="1"/>
</dbReference>
<dbReference type="InterPro" id="IPR009100">
    <property type="entry name" value="AcylCoA_DH/oxidase_NM_dom_sf"/>
</dbReference>
<comment type="function">
    <text evidence="7">Involved in the assimilation of dimethylsulphoniopropionate (DMSP), an important compound in the fixation of carbon in marine phytoplankton, by mediating the conversion of 3-(methylthio)propanoyl-CoA (MMPA-CoA) to 3-(methylthio)acryloyl-CoA (MTA-CoA).</text>
</comment>
<evidence type="ECO:0000256" key="2">
    <source>
        <dbReference type="ARBA" id="ARBA00009347"/>
    </source>
</evidence>
<sequence>MATYRAPLRDIRFLLNNVFDVERLFASMPDTAEVTDDLITAIVEEAGKIAEGLLCPINQSGDAEACHFDNGEVTTPKGFKEAYKAFSEGGWSSLTGDVNYGGQGMPKMLSAVIEEMLFAANSSFALYTILNTGATLTLSQHGSDELKQRYLPQMYSGNWSGTMCLTEPHAGTDLGMIKTKAESQPDGSYLLSGTKIFITAGEHDLTENIIHLVLAKLPDAPPGPRGISLFLVPKFLVDESGTLTGERNTVACGSIEHKMGIKASATCVMNFDSAVGYLVGEENQGLSHMFTMMNYERLSMGLQGNGLADSSYQLASEYAKERIQGRAATGALQPELSADPIIVHPDVRRMLLTMRANILAGRALSLYAASQLDISRFHTDEAARKKAGQLVALLIPVQKAYCTDRGFEACVLGQQVLGGHGYVAEWGLEQNVRDARIAQIYEGANGVQALDLMGRKTVRSKGELLEILSGEMDEFVASQKDVQAMQPYLVAFEKCRGRLEEATATVLARSSDEPNEVGAASYSYMELMGLVLYCYMWQRILSAALVDQNSGSADADYTDALVKTGEFFMQRLLPRTESLLAEITSGAESLMAMRAEQF</sequence>
<dbReference type="GO" id="GO:0050660">
    <property type="term" value="F:flavin adenine dinucleotide binding"/>
    <property type="evidence" value="ECO:0007669"/>
    <property type="project" value="InterPro"/>
</dbReference>
<comment type="similarity">
    <text evidence="2 10">Belongs to the acyl-CoA dehydrogenase family.</text>
</comment>
<dbReference type="Gene3D" id="2.40.110.10">
    <property type="entry name" value="Butyryl-CoA Dehydrogenase, subunit A, domain 2"/>
    <property type="match status" value="1"/>
</dbReference>
<keyword evidence="3 10" id="KW-0285">Flavoprotein</keyword>
<protein>
    <recommendedName>
        <fullName evidence="9">3-methylmercaptopropionyl-CoA dehydrogenase</fullName>
        <ecNumber evidence="8">1.3.99.41</ecNumber>
    </recommendedName>
</protein>
<dbReference type="Pfam" id="PF12806">
    <property type="entry name" value="Acyl-CoA_dh_C"/>
    <property type="match status" value="1"/>
</dbReference>
<dbReference type="Gene3D" id="1.20.140.10">
    <property type="entry name" value="Butyryl-CoA Dehydrogenase, subunit A, domain 3"/>
    <property type="match status" value="1"/>
</dbReference>
<evidence type="ECO:0000259" key="14">
    <source>
        <dbReference type="Pfam" id="PF12806"/>
    </source>
</evidence>
<evidence type="ECO:0000259" key="12">
    <source>
        <dbReference type="Pfam" id="PF02770"/>
    </source>
</evidence>
<dbReference type="PANTHER" id="PTHR42803">
    <property type="entry name" value="ACYL-COA DEHYDROGENASE"/>
    <property type="match status" value="1"/>
</dbReference>
<dbReference type="InterPro" id="IPR006091">
    <property type="entry name" value="Acyl-CoA_Oxase/DH_mid-dom"/>
</dbReference>
<dbReference type="InterPro" id="IPR046373">
    <property type="entry name" value="Acyl-CoA_Oxase/DH_mid-dom_sf"/>
</dbReference>
<dbReference type="InterPro" id="IPR009075">
    <property type="entry name" value="AcylCo_DH/oxidase_C"/>
</dbReference>
<dbReference type="EC" id="1.3.99.41" evidence="8"/>
<dbReference type="SUPFAM" id="SSF56645">
    <property type="entry name" value="Acyl-CoA dehydrogenase NM domain-like"/>
    <property type="match status" value="1"/>
</dbReference>
<organism evidence="15 16">
    <name type="scientific">SAR86 cluster bacterium</name>
    <dbReference type="NCBI Taxonomy" id="2030880"/>
    <lineage>
        <taxon>Bacteria</taxon>
        <taxon>Pseudomonadati</taxon>
        <taxon>Pseudomonadota</taxon>
        <taxon>Gammaproteobacteria</taxon>
        <taxon>SAR86 cluster</taxon>
    </lineage>
</organism>